<proteinExistence type="predicted"/>
<dbReference type="EMBL" id="FNGY01000004">
    <property type="protein sequence ID" value="SDM65072.1"/>
    <property type="molecule type" value="Genomic_DNA"/>
</dbReference>
<dbReference type="RefSeq" id="WP_074607641.1">
    <property type="nucleotide sequence ID" value="NZ_FNGY01000004.1"/>
</dbReference>
<dbReference type="STRING" id="430522.BFS30_21665"/>
<keyword evidence="2" id="KW-1185">Reference proteome</keyword>
<evidence type="ECO:0000313" key="2">
    <source>
        <dbReference type="Proteomes" id="UP000183200"/>
    </source>
</evidence>
<reference evidence="2" key="1">
    <citation type="submission" date="2016-10" db="EMBL/GenBank/DDBJ databases">
        <authorList>
            <person name="Varghese N."/>
            <person name="Submissions S."/>
        </authorList>
    </citation>
    <scope>NUCLEOTIDE SEQUENCE [LARGE SCALE GENOMIC DNA]</scope>
    <source>
        <strain evidence="2">DSM 19110</strain>
    </source>
</reference>
<gene>
    <name evidence="1" type="ORF">SAMN05421820_104329</name>
</gene>
<dbReference type="AlphaFoldDB" id="A0A1G9UYL6"/>
<accession>A0A1G9UYL6</accession>
<organism evidence="1 2">
    <name type="scientific">Pedobacter steynii</name>
    <dbReference type="NCBI Taxonomy" id="430522"/>
    <lineage>
        <taxon>Bacteria</taxon>
        <taxon>Pseudomonadati</taxon>
        <taxon>Bacteroidota</taxon>
        <taxon>Sphingobacteriia</taxon>
        <taxon>Sphingobacteriales</taxon>
        <taxon>Sphingobacteriaceae</taxon>
        <taxon>Pedobacter</taxon>
    </lineage>
</organism>
<sequence length="326" mass="35466">MKTIYIIALATIFCLESSAQIKNYDNSGSIKIIGEKTILRLTKKEIYLKKGQQSPGLLAAVGTIAPALIGLGVKTVQEKIKNEALKYTGTYKASNSAEGFYSNPGYVAPPIVQIERMVLTSGNKQDIAAKITLIPELSEDKTAFRYKLDTGSFLCRYSIAKIKPGYNFLDLTVEIKVKSLSIAASEYKLSELRSVLVTIPMVQVNGATKFEQDIFSGWIPFPPKSIFETIGAKSDTVSKVTQSDNLLTKKTSAHSAESSITSSYGVKVPLANVKSFGLYEVDVVVTETNPFKIKAEQRTAFVDSTAESATALLKAIVEALVPKPKE</sequence>
<protein>
    <submittedName>
        <fullName evidence="1">Uncharacterized protein</fullName>
    </submittedName>
</protein>
<dbReference type="OrthoDB" id="748339at2"/>
<name>A0A1G9UYL6_9SPHI</name>
<evidence type="ECO:0000313" key="1">
    <source>
        <dbReference type="EMBL" id="SDM65072.1"/>
    </source>
</evidence>
<dbReference type="Proteomes" id="UP000183200">
    <property type="component" value="Unassembled WGS sequence"/>
</dbReference>